<dbReference type="Gene3D" id="3.40.30.10">
    <property type="entry name" value="Glutaredoxin"/>
    <property type="match status" value="1"/>
</dbReference>
<dbReference type="InterPro" id="IPR010357">
    <property type="entry name" value="TXNDC17_dom"/>
</dbReference>
<gene>
    <name evidence="3" type="ORF">E8E12_009748</name>
</gene>
<dbReference type="InterPro" id="IPR045108">
    <property type="entry name" value="TXNDC17-like"/>
</dbReference>
<proteinExistence type="inferred from homology"/>
<feature type="domain" description="Thioredoxin" evidence="2">
    <location>
        <begin position="20"/>
        <end position="101"/>
    </location>
</feature>
<protein>
    <recommendedName>
        <fullName evidence="2">Thioredoxin domain-containing protein</fullName>
    </recommendedName>
</protein>
<dbReference type="InterPro" id="IPR036249">
    <property type="entry name" value="Thioredoxin-like_sf"/>
</dbReference>
<sequence>MPIQDHFQIPNSPQDLPVSNEENAELFIAFISGTDPVTKQSWCPDVRAALPRLYETFSGEDAPQLLYVHVGQRSEWKDLGNVYRTKWGVKAVPQLVRYQRVAGEVRATGQLVENEVNDDTKLLDFVTR</sequence>
<evidence type="ECO:0000256" key="1">
    <source>
        <dbReference type="ARBA" id="ARBA00008987"/>
    </source>
</evidence>
<name>A0A9P5C3V0_9PLEO</name>
<dbReference type="Proteomes" id="UP000758155">
    <property type="component" value="Unassembled WGS sequence"/>
</dbReference>
<dbReference type="SUPFAM" id="SSF52833">
    <property type="entry name" value="Thioredoxin-like"/>
    <property type="match status" value="1"/>
</dbReference>
<comment type="caution">
    <text evidence="3">The sequence shown here is derived from an EMBL/GenBank/DDBJ whole genome shotgun (WGS) entry which is preliminary data.</text>
</comment>
<dbReference type="OrthoDB" id="78947at2759"/>
<dbReference type="EMBL" id="SWKV01000015">
    <property type="protein sequence ID" value="KAF3042744.1"/>
    <property type="molecule type" value="Genomic_DNA"/>
</dbReference>
<dbReference type="GO" id="GO:0005829">
    <property type="term" value="C:cytosol"/>
    <property type="evidence" value="ECO:0007669"/>
    <property type="project" value="TreeGrafter"/>
</dbReference>
<keyword evidence="4" id="KW-1185">Reference proteome</keyword>
<dbReference type="AlphaFoldDB" id="A0A9P5C3V0"/>
<dbReference type="PANTHER" id="PTHR12452">
    <property type="entry name" value="42-9-9 PROTEIN-RELATED"/>
    <property type="match status" value="1"/>
</dbReference>
<accession>A0A9P5C3V0</accession>
<organism evidence="3 4">
    <name type="scientific">Didymella heteroderae</name>
    <dbReference type="NCBI Taxonomy" id="1769908"/>
    <lineage>
        <taxon>Eukaryota</taxon>
        <taxon>Fungi</taxon>
        <taxon>Dikarya</taxon>
        <taxon>Ascomycota</taxon>
        <taxon>Pezizomycotina</taxon>
        <taxon>Dothideomycetes</taxon>
        <taxon>Pleosporomycetidae</taxon>
        <taxon>Pleosporales</taxon>
        <taxon>Pleosporineae</taxon>
        <taxon>Didymellaceae</taxon>
        <taxon>Didymella</taxon>
    </lineage>
</organism>
<evidence type="ECO:0000313" key="3">
    <source>
        <dbReference type="EMBL" id="KAF3042744.1"/>
    </source>
</evidence>
<evidence type="ECO:0000313" key="4">
    <source>
        <dbReference type="Proteomes" id="UP000758155"/>
    </source>
</evidence>
<reference evidence="3" key="1">
    <citation type="submission" date="2019-04" db="EMBL/GenBank/DDBJ databases">
        <title>Sequencing of skin fungus with MAO and IRED activity.</title>
        <authorList>
            <person name="Marsaioli A.J."/>
            <person name="Bonatto J.M.C."/>
            <person name="Reis Junior O."/>
        </authorList>
    </citation>
    <scope>NUCLEOTIDE SEQUENCE</scope>
    <source>
        <strain evidence="3">28M1</strain>
    </source>
</reference>
<dbReference type="Pfam" id="PF06110">
    <property type="entry name" value="TXD17-like_Trx"/>
    <property type="match status" value="1"/>
</dbReference>
<evidence type="ECO:0000259" key="2">
    <source>
        <dbReference type="Pfam" id="PF06110"/>
    </source>
</evidence>
<comment type="similarity">
    <text evidence="1">Belongs to the thioredoxin family.</text>
</comment>
<dbReference type="PANTHER" id="PTHR12452:SF0">
    <property type="entry name" value="THIOREDOXIN DOMAIN-CONTAINING PROTEIN 17"/>
    <property type="match status" value="1"/>
</dbReference>
<dbReference type="GO" id="GO:0047134">
    <property type="term" value="F:protein-disulfide reductase [NAD(P)H] activity"/>
    <property type="evidence" value="ECO:0007669"/>
    <property type="project" value="InterPro"/>
</dbReference>